<accession>A0A518FTZ6</accession>
<proteinExistence type="predicted"/>
<evidence type="ECO:0000256" key="1">
    <source>
        <dbReference type="SAM" id="Phobius"/>
    </source>
</evidence>
<dbReference type="Gene3D" id="1.25.40.10">
    <property type="entry name" value="Tetratricopeptide repeat domain"/>
    <property type="match status" value="1"/>
</dbReference>
<dbReference type="AlphaFoldDB" id="A0A518FTZ6"/>
<protein>
    <recommendedName>
        <fullName evidence="4">Tetratricopeptide repeat protein</fullName>
    </recommendedName>
</protein>
<feature type="transmembrane region" description="Helical" evidence="1">
    <location>
        <begin position="116"/>
        <end position="137"/>
    </location>
</feature>
<evidence type="ECO:0000313" key="3">
    <source>
        <dbReference type="Proteomes" id="UP000320839"/>
    </source>
</evidence>
<dbReference type="OrthoDB" id="290576at2"/>
<name>A0A518FTZ6_9PLAN</name>
<organism evidence="2 3">
    <name type="scientific">Gimesia panareensis</name>
    <dbReference type="NCBI Taxonomy" id="2527978"/>
    <lineage>
        <taxon>Bacteria</taxon>
        <taxon>Pseudomonadati</taxon>
        <taxon>Planctomycetota</taxon>
        <taxon>Planctomycetia</taxon>
        <taxon>Planctomycetales</taxon>
        <taxon>Planctomycetaceae</taxon>
        <taxon>Gimesia</taxon>
    </lineage>
</organism>
<sequence length="372" mass="41962">MPVYLLTATDQHGKRDTHRVNAESAQEACSDFEAKGYGDIVLHNDDAFAAAADLNPVKVEGEHAPTPAEMVQLLDQSNVGFFLFLLKKLYWQFRWGILALIGLLVLKWYINTPFSTLELILCSLYLVPVVLAVRGAYFSSARKYHQLMQAASWGRWQEVLDLAPRLRGVINDFELSVQEACALTGLGRLEAGLERIREYADSPDVPRWMYLGRLAELYGMVNDRKQFIECMKLACEDAPGNPAVQLDYAYALLKFQENLPLAQKLISEVEQQQLGEMLEALLPHMKGILALNQGHLREAEECFLSGVSQLSQKAASQPLTQYFVDLNRAYLAVTYAELGDFKAAEKFYQLAESRLKTLDNSLILERYQSALK</sequence>
<gene>
    <name evidence="2" type="ORF">Pan153_44850</name>
</gene>
<evidence type="ECO:0008006" key="4">
    <source>
        <dbReference type="Google" id="ProtNLM"/>
    </source>
</evidence>
<keyword evidence="1" id="KW-0812">Transmembrane</keyword>
<dbReference type="InterPro" id="IPR011990">
    <property type="entry name" value="TPR-like_helical_dom_sf"/>
</dbReference>
<dbReference type="SUPFAM" id="SSF81901">
    <property type="entry name" value="HCP-like"/>
    <property type="match status" value="1"/>
</dbReference>
<keyword evidence="1" id="KW-1133">Transmembrane helix</keyword>
<keyword evidence="1" id="KW-0472">Membrane</keyword>
<evidence type="ECO:0000313" key="2">
    <source>
        <dbReference type="EMBL" id="QDV19816.1"/>
    </source>
</evidence>
<dbReference type="RefSeq" id="WP_145457760.1">
    <property type="nucleotide sequence ID" value="NZ_CP036317.1"/>
</dbReference>
<dbReference type="EMBL" id="CP036317">
    <property type="protein sequence ID" value="QDV19816.1"/>
    <property type="molecule type" value="Genomic_DNA"/>
</dbReference>
<reference evidence="2 3" key="1">
    <citation type="submission" date="2019-02" db="EMBL/GenBank/DDBJ databases">
        <title>Deep-cultivation of Planctomycetes and their phenomic and genomic characterization uncovers novel biology.</title>
        <authorList>
            <person name="Wiegand S."/>
            <person name="Jogler M."/>
            <person name="Boedeker C."/>
            <person name="Pinto D."/>
            <person name="Vollmers J."/>
            <person name="Rivas-Marin E."/>
            <person name="Kohn T."/>
            <person name="Peeters S.H."/>
            <person name="Heuer A."/>
            <person name="Rast P."/>
            <person name="Oberbeckmann S."/>
            <person name="Bunk B."/>
            <person name="Jeske O."/>
            <person name="Meyerdierks A."/>
            <person name="Storesund J.E."/>
            <person name="Kallscheuer N."/>
            <person name="Luecker S."/>
            <person name="Lage O.M."/>
            <person name="Pohl T."/>
            <person name="Merkel B.J."/>
            <person name="Hornburger P."/>
            <person name="Mueller R.-W."/>
            <person name="Bruemmer F."/>
            <person name="Labrenz M."/>
            <person name="Spormann A.M."/>
            <person name="Op den Camp H."/>
            <person name="Overmann J."/>
            <person name="Amann R."/>
            <person name="Jetten M.S.M."/>
            <person name="Mascher T."/>
            <person name="Medema M.H."/>
            <person name="Devos D.P."/>
            <person name="Kaster A.-K."/>
            <person name="Ovreas L."/>
            <person name="Rohde M."/>
            <person name="Galperin M.Y."/>
            <person name="Jogler C."/>
        </authorList>
    </citation>
    <scope>NUCLEOTIDE SEQUENCE [LARGE SCALE GENOMIC DNA]</scope>
    <source>
        <strain evidence="2 3">Pan153</strain>
    </source>
</reference>
<feature type="transmembrane region" description="Helical" evidence="1">
    <location>
        <begin position="93"/>
        <end position="110"/>
    </location>
</feature>
<dbReference type="Proteomes" id="UP000320839">
    <property type="component" value="Chromosome"/>
</dbReference>